<sequence>MAKHPDGKKGKGGKHSAVEECAPCSCLTFTSVPALRALMVSTITVAAAAATLATATSTAAAGSGHLLRTCHNRRERKAGDEHREQGMCLRSCALAEWVAARGASEHRNQHKAQEAREEMQAVRCVALRCGAVRCGAVRNRRKLMATSLLFLPHLDASAIGTNNASGCQVCGPPLSRAPGLDGTTCASRMTQRPIPRETLHGSKR</sequence>
<dbReference type="Proteomes" id="UP001651158">
    <property type="component" value="Unassembled WGS sequence"/>
</dbReference>
<accession>A0ABR4QAR5</accession>
<protein>
    <submittedName>
        <fullName evidence="1">Uncharacterized protein</fullName>
    </submittedName>
</protein>
<comment type="caution">
    <text evidence="1">The sequence shown here is derived from an EMBL/GenBank/DDBJ whole genome shotgun (WGS) entry which is preliminary data.</text>
</comment>
<gene>
    <name evidence="1" type="ORF">TcWFU_003249</name>
</gene>
<evidence type="ECO:0000313" key="1">
    <source>
        <dbReference type="EMBL" id="KAL5106701.1"/>
    </source>
</evidence>
<proteinExistence type="predicted"/>
<dbReference type="EMBL" id="JAKROA010000005">
    <property type="protein sequence ID" value="KAL5106701.1"/>
    <property type="molecule type" value="Genomic_DNA"/>
</dbReference>
<organism evidence="1 2">
    <name type="scientific">Taenia crassiceps</name>
    <dbReference type="NCBI Taxonomy" id="6207"/>
    <lineage>
        <taxon>Eukaryota</taxon>
        <taxon>Metazoa</taxon>
        <taxon>Spiralia</taxon>
        <taxon>Lophotrochozoa</taxon>
        <taxon>Platyhelminthes</taxon>
        <taxon>Cestoda</taxon>
        <taxon>Eucestoda</taxon>
        <taxon>Cyclophyllidea</taxon>
        <taxon>Taeniidae</taxon>
        <taxon>Taenia</taxon>
    </lineage>
</organism>
<name>A0ABR4QAR5_9CEST</name>
<reference evidence="1 2" key="1">
    <citation type="journal article" date="2022" name="Front. Cell. Infect. Microbiol.">
        <title>The Genomes of Two Strains of Taenia crassiceps the Animal Model for the Study of Human Cysticercosis.</title>
        <authorList>
            <person name="Bobes R.J."/>
            <person name="Estrada K."/>
            <person name="Rios-Valencia D.G."/>
            <person name="Calderon-Gallegos A."/>
            <person name="de la Torre P."/>
            <person name="Carrero J.C."/>
            <person name="Sanchez-Flores A."/>
            <person name="Laclette J.P."/>
        </authorList>
    </citation>
    <scope>NUCLEOTIDE SEQUENCE [LARGE SCALE GENOMIC DNA]</scope>
    <source>
        <strain evidence="1">WFUcys</strain>
    </source>
</reference>
<keyword evidence="2" id="KW-1185">Reference proteome</keyword>
<evidence type="ECO:0000313" key="2">
    <source>
        <dbReference type="Proteomes" id="UP001651158"/>
    </source>
</evidence>